<dbReference type="GeneID" id="115575661"/>
<accession>A0A671Y196</accession>
<organism evidence="3 4">
    <name type="scientific">Sparus aurata</name>
    <name type="common">Gilthead sea bream</name>
    <dbReference type="NCBI Taxonomy" id="8175"/>
    <lineage>
        <taxon>Eukaryota</taxon>
        <taxon>Metazoa</taxon>
        <taxon>Chordata</taxon>
        <taxon>Craniata</taxon>
        <taxon>Vertebrata</taxon>
        <taxon>Euteleostomi</taxon>
        <taxon>Actinopterygii</taxon>
        <taxon>Neopterygii</taxon>
        <taxon>Teleostei</taxon>
        <taxon>Neoteleostei</taxon>
        <taxon>Acanthomorphata</taxon>
        <taxon>Eupercaria</taxon>
        <taxon>Spariformes</taxon>
        <taxon>Sparidae</taxon>
        <taxon>Sparus</taxon>
    </lineage>
</organism>
<feature type="compositionally biased region" description="Basic and acidic residues" evidence="1">
    <location>
        <begin position="164"/>
        <end position="176"/>
    </location>
</feature>
<feature type="region of interest" description="Disordered" evidence="1">
    <location>
        <begin position="157"/>
        <end position="176"/>
    </location>
</feature>
<dbReference type="PANTHER" id="PTHR23210">
    <property type="entry name" value="ACTIVATING TRANSCRIPTION FACTOR 7 INTERACTING PROTEIN"/>
    <property type="match status" value="1"/>
</dbReference>
<dbReference type="Pfam" id="PF16794">
    <property type="entry name" value="fn3_4"/>
    <property type="match status" value="1"/>
</dbReference>
<dbReference type="GO" id="GO:0005667">
    <property type="term" value="C:transcription regulator complex"/>
    <property type="evidence" value="ECO:0007669"/>
    <property type="project" value="TreeGrafter"/>
</dbReference>
<dbReference type="CTD" id="80063"/>
<dbReference type="GO" id="GO:0006355">
    <property type="term" value="P:regulation of DNA-templated transcription"/>
    <property type="evidence" value="ECO:0007669"/>
    <property type="project" value="TreeGrafter"/>
</dbReference>
<feature type="region of interest" description="Disordered" evidence="1">
    <location>
        <begin position="211"/>
        <end position="236"/>
    </location>
</feature>
<gene>
    <name evidence="3" type="primary">atf7ip2</name>
</gene>
<protein>
    <recommendedName>
        <fullName evidence="2">Activating transcription factor 7-interacting protein Fn3 domain-containing protein</fullName>
    </recommendedName>
</protein>
<dbReference type="InterPro" id="IPR056565">
    <property type="entry name" value="Fn3_ATF7IP"/>
</dbReference>
<dbReference type="GeneTree" id="ENSGT00940000173497"/>
<evidence type="ECO:0000259" key="2">
    <source>
        <dbReference type="Pfam" id="PF16794"/>
    </source>
</evidence>
<reference evidence="3" key="1">
    <citation type="submission" date="2021-04" db="EMBL/GenBank/DDBJ databases">
        <authorList>
            <consortium name="Wellcome Sanger Institute Data Sharing"/>
        </authorList>
    </citation>
    <scope>NUCLEOTIDE SEQUENCE [LARGE SCALE GENOMIC DNA]</scope>
</reference>
<feature type="domain" description="Activating transcription factor 7-interacting protein Fn3" evidence="2">
    <location>
        <begin position="291"/>
        <end position="392"/>
    </location>
</feature>
<dbReference type="GO" id="GO:0003712">
    <property type="term" value="F:transcription coregulator activity"/>
    <property type="evidence" value="ECO:0007669"/>
    <property type="project" value="TreeGrafter"/>
</dbReference>
<evidence type="ECO:0000256" key="1">
    <source>
        <dbReference type="SAM" id="MobiDB-lite"/>
    </source>
</evidence>
<dbReference type="InterPro" id="IPR026085">
    <property type="entry name" value="ATF7-int"/>
</dbReference>
<dbReference type="Ensembl" id="ENSSAUT00010057676.1">
    <property type="protein sequence ID" value="ENSSAUP00010054891.1"/>
    <property type="gene ID" value="ENSSAUG00010022589.1"/>
</dbReference>
<name>A0A671Y196_SPAAU</name>
<dbReference type="OMA" id="RRDCRIN"/>
<dbReference type="GO" id="GO:0005634">
    <property type="term" value="C:nucleus"/>
    <property type="evidence" value="ECO:0007669"/>
    <property type="project" value="TreeGrafter"/>
</dbReference>
<evidence type="ECO:0000313" key="4">
    <source>
        <dbReference type="Proteomes" id="UP000472265"/>
    </source>
</evidence>
<keyword evidence="4" id="KW-1185">Reference proteome</keyword>
<evidence type="ECO:0000313" key="3">
    <source>
        <dbReference type="Ensembl" id="ENSSAUP00010054891.1"/>
    </source>
</evidence>
<reference evidence="3" key="3">
    <citation type="submission" date="2025-09" db="UniProtKB">
        <authorList>
            <consortium name="Ensembl"/>
        </authorList>
    </citation>
    <scope>IDENTIFICATION</scope>
</reference>
<sequence>MAGAQAQSRDRTNSKRYRSRVNIGLAFGRWRAMKSANGMKSDEEVAQRLLDAMKRLPSSSDSLGASDKKIKFSQSEVQTLIEQEVRSVLKNNETRLQGLYETIQHLERQVDYESSIKKLEARVNTVSERAEAALAYMAKKKKKSPLPSLVNVEIMRSESEDESKETRVPQKKMSMEHIDSKSGELNNLMETKQMAVDKMQAEKKALTAAVEDLNEERSPPPYGSPECKKEPDNTEVSMQLEEPKVKEECSSSGHSNCPERADLNQDKPLYPPLPATTFPSVCSIEAASYTIPQRPEVRLALIRNPPSLSVLWNVSQKEPSAPPMDSYSLYITMEKVKDSGVFPNWISVGEVKAIDLPMCVMISKYKPGRKVCVSVVGKDIFGRYGPYSEVVTADIPDTL</sequence>
<dbReference type="PANTHER" id="PTHR23210:SF26">
    <property type="entry name" value="ACTIVATING TRANSCRIPTION FACTOR 7-INTERACTING PROTEIN 1"/>
    <property type="match status" value="1"/>
</dbReference>
<proteinExistence type="predicted"/>
<dbReference type="FunCoup" id="A0A671Y196">
    <property type="interactions" value="9"/>
</dbReference>
<dbReference type="InParanoid" id="A0A671Y196"/>
<dbReference type="RefSeq" id="XP_030263738.1">
    <property type="nucleotide sequence ID" value="XM_030407878.1"/>
</dbReference>
<dbReference type="Proteomes" id="UP000472265">
    <property type="component" value="Chromosome 23"/>
</dbReference>
<reference evidence="3" key="2">
    <citation type="submission" date="2025-08" db="UniProtKB">
        <authorList>
            <consortium name="Ensembl"/>
        </authorList>
    </citation>
    <scope>IDENTIFICATION</scope>
</reference>
<dbReference type="AlphaFoldDB" id="A0A671Y196"/>